<comment type="caution">
    <text evidence="3">The sequence shown here is derived from an EMBL/GenBank/DDBJ whole genome shotgun (WGS) entry which is preliminary data.</text>
</comment>
<dbReference type="GO" id="GO:0016301">
    <property type="term" value="F:kinase activity"/>
    <property type="evidence" value="ECO:0007669"/>
    <property type="project" value="UniProtKB-KW"/>
</dbReference>
<reference evidence="3" key="1">
    <citation type="submission" date="2021-10" db="EMBL/GenBank/DDBJ databases">
        <title>Tropical sea cucumber genome reveals ecological adaptation and Cuvierian tubules defense mechanism.</title>
        <authorList>
            <person name="Chen T."/>
        </authorList>
    </citation>
    <scope>NUCLEOTIDE SEQUENCE</scope>
    <source>
        <strain evidence="3">Nanhai2018</strain>
        <tissue evidence="3">Muscle</tissue>
    </source>
</reference>
<keyword evidence="1" id="KW-0812">Transmembrane</keyword>
<keyword evidence="3" id="KW-0418">Kinase</keyword>
<keyword evidence="1" id="KW-1133">Transmembrane helix</keyword>
<dbReference type="EMBL" id="JAIZAY010000001">
    <property type="protein sequence ID" value="KAJ8050825.1"/>
    <property type="molecule type" value="Genomic_DNA"/>
</dbReference>
<feature type="domain" description="Death" evidence="2">
    <location>
        <begin position="11"/>
        <end position="95"/>
    </location>
</feature>
<gene>
    <name evidence="3" type="ORF">HOLleu_04172</name>
</gene>
<feature type="domain" description="Death" evidence="2">
    <location>
        <begin position="181"/>
        <end position="265"/>
    </location>
</feature>
<keyword evidence="1" id="KW-0472">Membrane</keyword>
<dbReference type="CDD" id="cd01670">
    <property type="entry name" value="Death"/>
    <property type="match status" value="2"/>
</dbReference>
<evidence type="ECO:0000313" key="4">
    <source>
        <dbReference type="Proteomes" id="UP001152320"/>
    </source>
</evidence>
<name>A0A9Q1CTW9_HOLLE</name>
<feature type="transmembrane region" description="Helical" evidence="1">
    <location>
        <begin position="303"/>
        <end position="321"/>
    </location>
</feature>
<evidence type="ECO:0000256" key="1">
    <source>
        <dbReference type="SAM" id="Phobius"/>
    </source>
</evidence>
<sequence>MEENVMELMTLNDALMFLKNHIGQEWRDIGRNLDLTEGDLDHIHADNQGNTREICYQVLRKWVSKNGKAATVTILADALRNSGRKDLADKLVKEKNPVPSSKKTQYGCSDVNRDTHVRDAERHKPSKLLAPGIFFILFAVAIVVFAYYVGPNTQDESRVMSERTSNRDELSKENVMEHDKLDSAINIVKNGLTKDWQDVGRSLGLSHPDIEHIREEHDRNPKERNYQMLQKWREKFGNQATLNVLKDALKKAGRQDLADKLPQGEHLVNILKFQDIGSSVVKENTKVGNEMVSEGDQQPKRKWFLIIVCVVSPVLASYLIYPVIIREQMNNDCSFDIQTTYNLERDTDDDGVFSNTHKMNERNNNRDTKKISEYELLESDHLENAARKNGRGTQGDFNNLFSHNDEELGSLCLSERIVSDHYS</sequence>
<dbReference type="SMART" id="SM00005">
    <property type="entry name" value="DEATH"/>
    <property type="match status" value="2"/>
</dbReference>
<dbReference type="OrthoDB" id="535509at2759"/>
<dbReference type="Pfam" id="PF00531">
    <property type="entry name" value="Death"/>
    <property type="match status" value="2"/>
</dbReference>
<evidence type="ECO:0000259" key="2">
    <source>
        <dbReference type="PROSITE" id="PS50017"/>
    </source>
</evidence>
<evidence type="ECO:0000313" key="3">
    <source>
        <dbReference type="EMBL" id="KAJ8050825.1"/>
    </source>
</evidence>
<dbReference type="InterPro" id="IPR000488">
    <property type="entry name" value="Death_dom"/>
</dbReference>
<dbReference type="InterPro" id="IPR016729">
    <property type="entry name" value="FADD"/>
</dbReference>
<dbReference type="Gene3D" id="1.10.533.10">
    <property type="entry name" value="Death Domain, Fas"/>
    <property type="match status" value="2"/>
</dbReference>
<dbReference type="AlphaFoldDB" id="A0A9Q1CTW9"/>
<proteinExistence type="predicted"/>
<dbReference type="PROSITE" id="PS50017">
    <property type="entry name" value="DEATH_DOMAIN"/>
    <property type="match status" value="2"/>
</dbReference>
<dbReference type="GO" id="GO:0007165">
    <property type="term" value="P:signal transduction"/>
    <property type="evidence" value="ECO:0007669"/>
    <property type="project" value="InterPro"/>
</dbReference>
<dbReference type="PANTHER" id="PTHR15077:SF12">
    <property type="entry name" value="DEATH DOMAIN-CONTAINING PROTEIN"/>
    <property type="match status" value="1"/>
</dbReference>
<feature type="transmembrane region" description="Helical" evidence="1">
    <location>
        <begin position="128"/>
        <end position="150"/>
    </location>
</feature>
<protein>
    <submittedName>
        <fullName evidence="3">Receptor-interacting serine/threonine-protein kinase 1</fullName>
    </submittedName>
</protein>
<dbReference type="Proteomes" id="UP001152320">
    <property type="component" value="Chromosome 1"/>
</dbReference>
<dbReference type="InterPro" id="IPR011029">
    <property type="entry name" value="DEATH-like_dom_sf"/>
</dbReference>
<dbReference type="SUPFAM" id="SSF47986">
    <property type="entry name" value="DEATH domain"/>
    <property type="match status" value="2"/>
</dbReference>
<dbReference type="PANTHER" id="PTHR15077">
    <property type="entry name" value="FAS-ASSOCIATING DEATH DOMAIN-CONTAINING PROTEIN FADD"/>
    <property type="match status" value="1"/>
</dbReference>
<keyword evidence="4" id="KW-1185">Reference proteome</keyword>
<accession>A0A9Q1CTW9</accession>
<keyword evidence="3" id="KW-0808">Transferase</keyword>
<keyword evidence="3" id="KW-0675">Receptor</keyword>
<organism evidence="3 4">
    <name type="scientific">Holothuria leucospilota</name>
    <name type="common">Black long sea cucumber</name>
    <name type="synonym">Mertensiothuria leucospilota</name>
    <dbReference type="NCBI Taxonomy" id="206669"/>
    <lineage>
        <taxon>Eukaryota</taxon>
        <taxon>Metazoa</taxon>
        <taxon>Echinodermata</taxon>
        <taxon>Eleutherozoa</taxon>
        <taxon>Echinozoa</taxon>
        <taxon>Holothuroidea</taxon>
        <taxon>Aspidochirotacea</taxon>
        <taxon>Aspidochirotida</taxon>
        <taxon>Holothuriidae</taxon>
        <taxon>Holothuria</taxon>
    </lineage>
</organism>